<name>A0A7J7Y9E0_PIPKU</name>
<evidence type="ECO:0000313" key="2">
    <source>
        <dbReference type="Proteomes" id="UP000558488"/>
    </source>
</evidence>
<protein>
    <submittedName>
        <fullName evidence="1">Uncharacterized protein</fullName>
    </submittedName>
</protein>
<dbReference type="AlphaFoldDB" id="A0A7J7Y9E0"/>
<sequence length="132" mass="14900">MIPASTFAREPPSLCNPMTVPLLPIGVWVPRVSWEMSSEQSGAYNSLWIERSAPSHQTDSRASIPLFFHAYAHLTRSQCAFLFPSSCRTSTRPAFPWFWVSFSCSFDVVVRGSMYRCIPYAALGFSTLRLIK</sequence>
<dbReference type="EMBL" id="JACAGB010000006">
    <property type="protein sequence ID" value="KAF6358464.1"/>
    <property type="molecule type" value="Genomic_DNA"/>
</dbReference>
<evidence type="ECO:0000313" key="1">
    <source>
        <dbReference type="EMBL" id="KAF6358464.1"/>
    </source>
</evidence>
<keyword evidence="2" id="KW-1185">Reference proteome</keyword>
<reference evidence="1 2" key="1">
    <citation type="journal article" date="2020" name="Nature">
        <title>Six reference-quality genomes reveal evolution of bat adaptations.</title>
        <authorList>
            <person name="Jebb D."/>
            <person name="Huang Z."/>
            <person name="Pippel M."/>
            <person name="Hughes G.M."/>
            <person name="Lavrichenko K."/>
            <person name="Devanna P."/>
            <person name="Winkler S."/>
            <person name="Jermiin L.S."/>
            <person name="Skirmuntt E.C."/>
            <person name="Katzourakis A."/>
            <person name="Burkitt-Gray L."/>
            <person name="Ray D.A."/>
            <person name="Sullivan K.A.M."/>
            <person name="Roscito J.G."/>
            <person name="Kirilenko B.M."/>
            <person name="Davalos L.M."/>
            <person name="Corthals A.P."/>
            <person name="Power M.L."/>
            <person name="Jones G."/>
            <person name="Ransome R.D."/>
            <person name="Dechmann D.K.N."/>
            <person name="Locatelli A.G."/>
            <person name="Puechmaille S.J."/>
            <person name="Fedrigo O."/>
            <person name="Jarvis E.D."/>
            <person name="Hiller M."/>
            <person name="Vernes S.C."/>
            <person name="Myers E.W."/>
            <person name="Teeling E.C."/>
        </authorList>
    </citation>
    <scope>NUCLEOTIDE SEQUENCE [LARGE SCALE GENOMIC DNA]</scope>
    <source>
        <strain evidence="1">MPipKuh1</strain>
        <tissue evidence="1">Flight muscle</tissue>
    </source>
</reference>
<proteinExistence type="predicted"/>
<accession>A0A7J7Y9E0</accession>
<gene>
    <name evidence="1" type="ORF">mPipKuh1_010292</name>
</gene>
<comment type="caution">
    <text evidence="1">The sequence shown here is derived from an EMBL/GenBank/DDBJ whole genome shotgun (WGS) entry which is preliminary data.</text>
</comment>
<organism evidence="1 2">
    <name type="scientific">Pipistrellus kuhlii</name>
    <name type="common">Kuhl's pipistrelle</name>
    <dbReference type="NCBI Taxonomy" id="59472"/>
    <lineage>
        <taxon>Eukaryota</taxon>
        <taxon>Metazoa</taxon>
        <taxon>Chordata</taxon>
        <taxon>Craniata</taxon>
        <taxon>Vertebrata</taxon>
        <taxon>Euteleostomi</taxon>
        <taxon>Mammalia</taxon>
        <taxon>Eutheria</taxon>
        <taxon>Laurasiatheria</taxon>
        <taxon>Chiroptera</taxon>
        <taxon>Yangochiroptera</taxon>
        <taxon>Vespertilionidae</taxon>
        <taxon>Pipistrellus</taxon>
    </lineage>
</organism>
<dbReference type="Proteomes" id="UP000558488">
    <property type="component" value="Unassembled WGS sequence"/>
</dbReference>